<name>K9EHS5_9BACE</name>
<dbReference type="RefSeq" id="WP_009131553.1">
    <property type="nucleotide sequence ID" value="NZ_JH992944.1"/>
</dbReference>
<sequence>MTNYIYLTAEEFQNSKSYIDRAEKAPKDVEQIQPFCREIQKFIPEATVYYYVQCSNDTYKIYSTVFVGFIRNGVTFILRKIYNDNKYYLDVITSMFKEAEDSILYRVKQDYPEPNRIGVFTKRKLEDWITRGLNIYKELEAENEVIQRMKAEYFALLKGEKIQWKDTVRHTEGTIRRNGFIFSFSIHGRNIREEIKLCVPNGKSDYATFTKLADNRLSLATR</sequence>
<dbReference type="EMBL" id="ADLF01000018">
    <property type="protein sequence ID" value="EKU88715.1"/>
    <property type="molecule type" value="Genomic_DNA"/>
</dbReference>
<dbReference type="STRING" id="742727.HMPREF9447_04033"/>
<dbReference type="Proteomes" id="UP000009872">
    <property type="component" value="Unassembled WGS sequence"/>
</dbReference>
<evidence type="ECO:0000313" key="1">
    <source>
        <dbReference type="EMBL" id="EKU88715.1"/>
    </source>
</evidence>
<reference evidence="1 2" key="1">
    <citation type="submission" date="2012-09" db="EMBL/GenBank/DDBJ databases">
        <title>The Genome Sequence of Bacteroides oleiciplenus YIT 12058.</title>
        <authorList>
            <consortium name="The Broad Institute Genome Sequencing Platform"/>
            <person name="Earl A."/>
            <person name="Ward D."/>
            <person name="Feldgarden M."/>
            <person name="Gevers D."/>
            <person name="Morotomi M."/>
            <person name="Walker B."/>
            <person name="Young S.K."/>
            <person name="Zeng Q."/>
            <person name="Gargeya S."/>
            <person name="Fitzgerald M."/>
            <person name="Haas B."/>
            <person name="Abouelleil A."/>
            <person name="Alvarado L."/>
            <person name="Arachchi H.M."/>
            <person name="Berlin A.M."/>
            <person name="Chapman S.B."/>
            <person name="Goldberg J."/>
            <person name="Griggs A."/>
            <person name="Gujja S."/>
            <person name="Hansen M."/>
            <person name="Howarth C."/>
            <person name="Imamovic A."/>
            <person name="Larimer J."/>
            <person name="McCowen C."/>
            <person name="Montmayeur A."/>
            <person name="Murphy C."/>
            <person name="Neiman D."/>
            <person name="Pearson M."/>
            <person name="Priest M."/>
            <person name="Roberts A."/>
            <person name="Saif S."/>
            <person name="Shea T."/>
            <person name="Sisk P."/>
            <person name="Sykes S."/>
            <person name="Wortman J."/>
            <person name="Nusbaum C."/>
            <person name="Birren B."/>
        </authorList>
    </citation>
    <scope>NUCLEOTIDE SEQUENCE [LARGE SCALE GENOMIC DNA]</scope>
    <source>
        <strain evidence="1 2">YIT 12058</strain>
    </source>
</reference>
<dbReference type="AlphaFoldDB" id="K9EHS5"/>
<gene>
    <name evidence="1" type="ORF">HMPREF9447_04033</name>
</gene>
<accession>K9EHS5</accession>
<dbReference type="OrthoDB" id="1001951at2"/>
<keyword evidence="2" id="KW-1185">Reference proteome</keyword>
<protein>
    <submittedName>
        <fullName evidence="1">Uncharacterized protein</fullName>
    </submittedName>
</protein>
<organism evidence="1 2">
    <name type="scientific">Bacteroides oleiciplenus YIT 12058</name>
    <dbReference type="NCBI Taxonomy" id="742727"/>
    <lineage>
        <taxon>Bacteria</taxon>
        <taxon>Pseudomonadati</taxon>
        <taxon>Bacteroidota</taxon>
        <taxon>Bacteroidia</taxon>
        <taxon>Bacteroidales</taxon>
        <taxon>Bacteroidaceae</taxon>
        <taxon>Bacteroides</taxon>
    </lineage>
</organism>
<dbReference type="HOGENOM" id="CLU_1264856_0_0_10"/>
<evidence type="ECO:0000313" key="2">
    <source>
        <dbReference type="Proteomes" id="UP000009872"/>
    </source>
</evidence>
<comment type="caution">
    <text evidence="1">The sequence shown here is derived from an EMBL/GenBank/DDBJ whole genome shotgun (WGS) entry which is preliminary data.</text>
</comment>
<dbReference type="PATRIC" id="fig|742727.4.peg.4114"/>
<dbReference type="eggNOG" id="ENOG5032NGT">
    <property type="taxonomic scope" value="Bacteria"/>
</dbReference>
<proteinExistence type="predicted"/>